<evidence type="ECO:0000256" key="2">
    <source>
        <dbReference type="ARBA" id="ARBA00022475"/>
    </source>
</evidence>
<feature type="transmembrane region" description="Helical" evidence="6">
    <location>
        <begin position="68"/>
        <end position="86"/>
    </location>
</feature>
<dbReference type="AlphaFoldDB" id="U5DG60"/>
<gene>
    <name evidence="7" type="ORF">KR51_00031940</name>
</gene>
<name>U5DG60_9CHRO</name>
<dbReference type="NCBIfam" id="TIGR02454">
    <property type="entry name" value="ECF_T_CbiQ"/>
    <property type="match status" value="1"/>
</dbReference>
<dbReference type="CDD" id="cd16914">
    <property type="entry name" value="EcfT"/>
    <property type="match status" value="1"/>
</dbReference>
<keyword evidence="2" id="KW-1003">Cell membrane</keyword>
<keyword evidence="4 6" id="KW-1133">Transmembrane helix</keyword>
<dbReference type="RefSeq" id="WP_022608798.1">
    <property type="nucleotide sequence ID" value="NZ_ASSJ01000079.1"/>
</dbReference>
<dbReference type="InterPro" id="IPR003339">
    <property type="entry name" value="ABC/ECF_trnsptr_transmembrane"/>
</dbReference>
<evidence type="ECO:0000256" key="1">
    <source>
        <dbReference type="ARBA" id="ARBA00004651"/>
    </source>
</evidence>
<comment type="subcellular location">
    <subcellularLocation>
        <location evidence="1">Cell membrane</location>
        <topology evidence="1">Multi-pass membrane protein</topology>
    </subcellularLocation>
</comment>
<dbReference type="PATRIC" id="fig|582515.4.peg.3588"/>
<keyword evidence="5 6" id="KW-0472">Membrane</keyword>
<dbReference type="InParanoid" id="U5DG60"/>
<evidence type="ECO:0000256" key="4">
    <source>
        <dbReference type="ARBA" id="ARBA00022989"/>
    </source>
</evidence>
<evidence type="ECO:0000256" key="3">
    <source>
        <dbReference type="ARBA" id="ARBA00022692"/>
    </source>
</evidence>
<feature type="transmembrane region" description="Helical" evidence="6">
    <location>
        <begin position="231"/>
        <end position="254"/>
    </location>
</feature>
<dbReference type="GO" id="GO:0043190">
    <property type="term" value="C:ATP-binding cassette (ABC) transporter complex"/>
    <property type="evidence" value="ECO:0007669"/>
    <property type="project" value="InterPro"/>
</dbReference>
<dbReference type="InterPro" id="IPR012809">
    <property type="entry name" value="ECF_CbiQ"/>
</dbReference>
<dbReference type="OrthoDB" id="8585740at2"/>
<proteinExistence type="predicted"/>
<organism evidence="7 8">
    <name type="scientific">Rubidibacter lacunae KORDI 51-2</name>
    <dbReference type="NCBI Taxonomy" id="582515"/>
    <lineage>
        <taxon>Bacteria</taxon>
        <taxon>Bacillati</taxon>
        <taxon>Cyanobacteriota</taxon>
        <taxon>Cyanophyceae</taxon>
        <taxon>Oscillatoriophycideae</taxon>
        <taxon>Chroococcales</taxon>
        <taxon>Aphanothecaceae</taxon>
        <taxon>Rubidibacter</taxon>
    </lineage>
</organism>
<dbReference type="PANTHER" id="PTHR34857:SF2">
    <property type="entry name" value="SLL0384 PROTEIN"/>
    <property type="match status" value="1"/>
</dbReference>
<reference evidence="7 8" key="1">
    <citation type="submission" date="2013-05" db="EMBL/GenBank/DDBJ databases">
        <title>Draft genome sequence of Rubidibacter lacunae KORDI 51-2.</title>
        <authorList>
            <person name="Choi D.H."/>
            <person name="Noh J.H."/>
            <person name="Kwon K.-K."/>
            <person name="Lee J.-H."/>
            <person name="Ryu J.-Y."/>
        </authorList>
    </citation>
    <scope>NUCLEOTIDE SEQUENCE [LARGE SCALE GENOMIC DNA]</scope>
    <source>
        <strain evidence="7 8">KORDI 51-2</strain>
    </source>
</reference>
<keyword evidence="8" id="KW-1185">Reference proteome</keyword>
<dbReference type="GO" id="GO:0006824">
    <property type="term" value="P:cobalt ion transport"/>
    <property type="evidence" value="ECO:0007669"/>
    <property type="project" value="InterPro"/>
</dbReference>
<accession>U5DG60</accession>
<dbReference type="PANTHER" id="PTHR34857">
    <property type="entry name" value="SLL0384 PROTEIN"/>
    <property type="match status" value="1"/>
</dbReference>
<dbReference type="Pfam" id="PF02361">
    <property type="entry name" value="CbiQ"/>
    <property type="match status" value="1"/>
</dbReference>
<evidence type="ECO:0000313" key="8">
    <source>
        <dbReference type="Proteomes" id="UP000016960"/>
    </source>
</evidence>
<protein>
    <submittedName>
        <fullName evidence="7">Cobalt ABC transporter, permease protein CbiQ</fullName>
    </submittedName>
</protein>
<evidence type="ECO:0000256" key="5">
    <source>
        <dbReference type="ARBA" id="ARBA00023136"/>
    </source>
</evidence>
<evidence type="ECO:0000313" key="7">
    <source>
        <dbReference type="EMBL" id="ERN40252.1"/>
    </source>
</evidence>
<comment type="caution">
    <text evidence="7">The sequence shown here is derived from an EMBL/GenBank/DDBJ whole genome shotgun (WGS) entry which is preliminary data.</text>
</comment>
<evidence type="ECO:0000256" key="6">
    <source>
        <dbReference type="SAM" id="Phobius"/>
    </source>
</evidence>
<keyword evidence="3 6" id="KW-0812">Transmembrane</keyword>
<dbReference type="eggNOG" id="COG0619">
    <property type="taxonomic scope" value="Bacteria"/>
</dbReference>
<feature type="transmembrane region" description="Helical" evidence="6">
    <location>
        <begin position="106"/>
        <end position="127"/>
    </location>
</feature>
<dbReference type="EMBL" id="ASSJ01000079">
    <property type="protein sequence ID" value="ERN40252.1"/>
    <property type="molecule type" value="Genomic_DNA"/>
</dbReference>
<feature type="transmembrane region" description="Helical" evidence="6">
    <location>
        <begin position="24"/>
        <end position="56"/>
    </location>
</feature>
<dbReference type="Proteomes" id="UP000016960">
    <property type="component" value="Unassembled WGS sequence"/>
</dbReference>
<dbReference type="InterPro" id="IPR051611">
    <property type="entry name" value="ECF_transporter_component"/>
</dbReference>
<sequence>MKLALDRYAYLCSPIHRWEQRSKLLALLSLIFAFACVRHLLLLPAMVVVTAGLYWASRLPVRYLLRRLRYPGLFIAAAVALLPFAGGETAIAQWGPLTVWLEGCKALVLIAVRFACILTISLILFGTAPFATSIKAMRALGLPATIVDMMLLTYRYLDSLGDTRLRMQRAMQLRGFQTHGWNCRTLAMLASLAGSLLVRSYEQSQRVYYAMRLRGYGNPHSRLSVPFGGDASGRLACGIVLALATVFVAAELLLQVGAVS</sequence>
<dbReference type="STRING" id="582515.KR51_00031940"/>